<protein>
    <submittedName>
        <fullName evidence="1">Uncharacterized protein</fullName>
    </submittedName>
</protein>
<organism evidence="1">
    <name type="scientific">bioreactor metagenome</name>
    <dbReference type="NCBI Taxonomy" id="1076179"/>
    <lineage>
        <taxon>unclassified sequences</taxon>
        <taxon>metagenomes</taxon>
        <taxon>ecological metagenomes</taxon>
    </lineage>
</organism>
<sequence>MVVMVVSDENSNFLPLIEKATLESVIGVAKLFSAMDLVISSRPVWLLSMVSPATLSASLAEPGARLALAPSEFKRI</sequence>
<proteinExistence type="predicted"/>
<accession>A0A645GGP4</accession>
<comment type="caution">
    <text evidence="1">The sequence shown here is derived from an EMBL/GenBank/DDBJ whole genome shotgun (WGS) entry which is preliminary data.</text>
</comment>
<name>A0A645GGP4_9ZZZZ</name>
<evidence type="ECO:0000313" key="1">
    <source>
        <dbReference type="EMBL" id="MPN25855.1"/>
    </source>
</evidence>
<dbReference type="EMBL" id="VSSQ01075183">
    <property type="protein sequence ID" value="MPN25855.1"/>
    <property type="molecule type" value="Genomic_DNA"/>
</dbReference>
<reference evidence="1" key="1">
    <citation type="submission" date="2019-08" db="EMBL/GenBank/DDBJ databases">
        <authorList>
            <person name="Kucharzyk K."/>
            <person name="Murdoch R.W."/>
            <person name="Higgins S."/>
            <person name="Loffler F."/>
        </authorList>
    </citation>
    <scope>NUCLEOTIDE SEQUENCE</scope>
</reference>
<dbReference type="AlphaFoldDB" id="A0A645GGP4"/>
<gene>
    <name evidence="1" type="ORF">SDC9_173273</name>
</gene>